<gene>
    <name evidence="1" type="ORF">SCHPADRAFT_854963</name>
</gene>
<organism evidence="1 2">
    <name type="scientific">Schizopora paradoxa</name>
    <dbReference type="NCBI Taxonomy" id="27342"/>
    <lineage>
        <taxon>Eukaryota</taxon>
        <taxon>Fungi</taxon>
        <taxon>Dikarya</taxon>
        <taxon>Basidiomycota</taxon>
        <taxon>Agaricomycotina</taxon>
        <taxon>Agaricomycetes</taxon>
        <taxon>Hymenochaetales</taxon>
        <taxon>Schizoporaceae</taxon>
        <taxon>Schizopora</taxon>
    </lineage>
</organism>
<reference evidence="1 2" key="1">
    <citation type="submission" date="2015-04" db="EMBL/GenBank/DDBJ databases">
        <title>Complete genome sequence of Schizopora paradoxa KUC8140, a cosmopolitan wood degrader in East Asia.</title>
        <authorList>
            <consortium name="DOE Joint Genome Institute"/>
            <person name="Min B."/>
            <person name="Park H."/>
            <person name="Jang Y."/>
            <person name="Kim J.-J."/>
            <person name="Kim K.H."/>
            <person name="Pangilinan J."/>
            <person name="Lipzen A."/>
            <person name="Riley R."/>
            <person name="Grigoriev I.V."/>
            <person name="Spatafora J.W."/>
            <person name="Choi I.-G."/>
        </authorList>
    </citation>
    <scope>NUCLEOTIDE SEQUENCE [LARGE SCALE GENOMIC DNA]</scope>
    <source>
        <strain evidence="1 2">KUC8140</strain>
    </source>
</reference>
<name>A0A0H2RQ86_9AGAM</name>
<protein>
    <submittedName>
        <fullName evidence="1">Uncharacterized protein</fullName>
    </submittedName>
</protein>
<sequence length="154" mass="16355">MSNIVLGPGPEIPPLTAFVQLGLTAVYEASSLDDFNSAFDSVFAQSLKDITFNGQKLSRDEYKTKIRSQQPLATPASSVTFGGTVTDSTDNNTGNVGAFYNATFLVPLVIGAPPSKQVLQSSLNILVKEDKSLGGVDPRRVFSVDQVAVEQASN</sequence>
<dbReference type="EMBL" id="KQ085995">
    <property type="protein sequence ID" value="KLO11633.1"/>
    <property type="molecule type" value="Genomic_DNA"/>
</dbReference>
<dbReference type="AlphaFoldDB" id="A0A0H2RQ86"/>
<keyword evidence="2" id="KW-1185">Reference proteome</keyword>
<evidence type="ECO:0000313" key="2">
    <source>
        <dbReference type="Proteomes" id="UP000053477"/>
    </source>
</evidence>
<dbReference type="Proteomes" id="UP000053477">
    <property type="component" value="Unassembled WGS sequence"/>
</dbReference>
<accession>A0A0H2RQ86</accession>
<dbReference type="InParanoid" id="A0A0H2RQ86"/>
<proteinExistence type="predicted"/>
<dbReference type="OrthoDB" id="3188871at2759"/>
<evidence type="ECO:0000313" key="1">
    <source>
        <dbReference type="EMBL" id="KLO11633.1"/>
    </source>
</evidence>